<dbReference type="InterPro" id="IPR008312">
    <property type="entry name" value="T6SS_TssB1"/>
</dbReference>
<evidence type="ECO:0000313" key="2">
    <source>
        <dbReference type="EMBL" id="SEN54883.1"/>
    </source>
</evidence>
<dbReference type="PIRSF" id="PIRSF028301">
    <property type="entry name" value="UCP028301"/>
    <property type="match status" value="1"/>
</dbReference>
<accession>A0A1H8HFD5</accession>
<name>A0A1H8HFD5_9RHOB</name>
<organism evidence="2 3">
    <name type="scientific">Paracoccus alcaliphilus</name>
    <dbReference type="NCBI Taxonomy" id="34002"/>
    <lineage>
        <taxon>Bacteria</taxon>
        <taxon>Pseudomonadati</taxon>
        <taxon>Pseudomonadota</taxon>
        <taxon>Alphaproteobacteria</taxon>
        <taxon>Rhodobacterales</taxon>
        <taxon>Paracoccaceae</taxon>
        <taxon>Paracoccus</taxon>
    </lineage>
</organism>
<evidence type="ECO:0000256" key="1">
    <source>
        <dbReference type="SAM" id="MobiDB-lite"/>
    </source>
</evidence>
<sequence>MASDKSTDFLKRNRPPRVNISYEDPYDSEKMVELPFVMGVMSDLSGNASETDKPDMEERDFVDVTASTLDDYMKSVAPGLSFNVENKMGDDGRMGVSLHFESMEDFNPAKVAAQIPALKKLLEARQHLANLQRYMNSKPKAQEQIRKLLNDPELMAALSEREGTTDTSEGNS</sequence>
<keyword evidence="3" id="KW-1185">Reference proteome</keyword>
<dbReference type="PANTHER" id="PTHR35850">
    <property type="entry name" value="CYTOPLASMIC PROTEIN-RELATED"/>
    <property type="match status" value="1"/>
</dbReference>
<reference evidence="2 3" key="1">
    <citation type="submission" date="2016-10" db="EMBL/GenBank/DDBJ databases">
        <authorList>
            <person name="de Groot N.N."/>
        </authorList>
    </citation>
    <scope>NUCLEOTIDE SEQUENCE [LARGE SCALE GENOMIC DNA]</scope>
    <source>
        <strain evidence="2 3">DSM 8512</strain>
    </source>
</reference>
<dbReference type="AlphaFoldDB" id="A0A1H8HFD5"/>
<dbReference type="STRING" id="34002.SAMN04489859_100959"/>
<dbReference type="RefSeq" id="WP_090611404.1">
    <property type="nucleotide sequence ID" value="NZ_CP067126.1"/>
</dbReference>
<dbReference type="EMBL" id="FODE01000009">
    <property type="protein sequence ID" value="SEN54883.1"/>
    <property type="molecule type" value="Genomic_DNA"/>
</dbReference>
<protein>
    <submittedName>
        <fullName evidence="2">Type VI secretion system protein ImpB</fullName>
    </submittedName>
</protein>
<dbReference type="PANTHER" id="PTHR35850:SF1">
    <property type="entry name" value="TYPE VI SECRETION SYSTEM SHEATH PROTEIN TSSB1"/>
    <property type="match status" value="1"/>
</dbReference>
<proteinExistence type="predicted"/>
<dbReference type="NCBIfam" id="TIGR03358">
    <property type="entry name" value="VI_chp_5"/>
    <property type="match status" value="1"/>
</dbReference>
<gene>
    <name evidence="2" type="ORF">SAMN04489859_100959</name>
</gene>
<feature type="region of interest" description="Disordered" evidence="1">
    <location>
        <begin position="1"/>
        <end position="22"/>
    </location>
</feature>
<feature type="compositionally biased region" description="Basic and acidic residues" evidence="1">
    <location>
        <begin position="1"/>
        <end position="11"/>
    </location>
</feature>
<dbReference type="OrthoDB" id="9789942at2"/>
<evidence type="ECO:0000313" key="3">
    <source>
        <dbReference type="Proteomes" id="UP000199054"/>
    </source>
</evidence>
<dbReference type="Proteomes" id="UP000199054">
    <property type="component" value="Unassembled WGS sequence"/>
</dbReference>
<dbReference type="Pfam" id="PF05591">
    <property type="entry name" value="T6SS_VipA"/>
    <property type="match status" value="1"/>
</dbReference>